<dbReference type="HOGENOM" id="CLU_166984_0_0_1"/>
<accession>A0A0D2EIE5</accession>
<dbReference type="GeneID" id="27352459"/>
<keyword evidence="3" id="KW-1185">Reference proteome</keyword>
<name>A0A0D2EIE5_9EURO</name>
<feature type="compositionally biased region" description="Basic and acidic residues" evidence="1">
    <location>
        <begin position="1"/>
        <end position="12"/>
    </location>
</feature>
<dbReference type="OrthoDB" id="4160014at2759"/>
<dbReference type="EMBL" id="KN847332">
    <property type="protein sequence ID" value="KIW47719.1"/>
    <property type="molecule type" value="Genomic_DNA"/>
</dbReference>
<feature type="compositionally biased region" description="Polar residues" evidence="1">
    <location>
        <begin position="57"/>
        <end position="68"/>
    </location>
</feature>
<dbReference type="STRING" id="215243.A0A0D2EIE5"/>
<evidence type="ECO:0000256" key="1">
    <source>
        <dbReference type="SAM" id="MobiDB-lite"/>
    </source>
</evidence>
<reference evidence="2 3" key="1">
    <citation type="submission" date="2015-01" db="EMBL/GenBank/DDBJ databases">
        <title>The Genome Sequence of Exophiala oligosperma CBS72588.</title>
        <authorList>
            <consortium name="The Broad Institute Genomics Platform"/>
            <person name="Cuomo C."/>
            <person name="de Hoog S."/>
            <person name="Gorbushina A."/>
            <person name="Stielow B."/>
            <person name="Teixiera M."/>
            <person name="Abouelleil A."/>
            <person name="Chapman S.B."/>
            <person name="Priest M."/>
            <person name="Young S.K."/>
            <person name="Wortman J."/>
            <person name="Nusbaum C."/>
            <person name="Birren B."/>
        </authorList>
    </citation>
    <scope>NUCLEOTIDE SEQUENCE [LARGE SCALE GENOMIC DNA]</scope>
    <source>
        <strain evidence="2 3">CBS 72588</strain>
    </source>
</reference>
<evidence type="ECO:0000313" key="3">
    <source>
        <dbReference type="Proteomes" id="UP000053342"/>
    </source>
</evidence>
<evidence type="ECO:0000313" key="2">
    <source>
        <dbReference type="EMBL" id="KIW47719.1"/>
    </source>
</evidence>
<organism evidence="2 3">
    <name type="scientific">Exophiala oligosperma</name>
    <dbReference type="NCBI Taxonomy" id="215243"/>
    <lineage>
        <taxon>Eukaryota</taxon>
        <taxon>Fungi</taxon>
        <taxon>Dikarya</taxon>
        <taxon>Ascomycota</taxon>
        <taxon>Pezizomycotina</taxon>
        <taxon>Eurotiomycetes</taxon>
        <taxon>Chaetothyriomycetidae</taxon>
        <taxon>Chaetothyriales</taxon>
        <taxon>Herpotrichiellaceae</taxon>
        <taxon>Exophiala</taxon>
    </lineage>
</organism>
<feature type="region of interest" description="Disordered" evidence="1">
    <location>
        <begin position="1"/>
        <end position="99"/>
    </location>
</feature>
<proteinExistence type="predicted"/>
<protein>
    <submittedName>
        <fullName evidence="2">Uncharacterized protein</fullName>
    </submittedName>
</protein>
<dbReference type="VEuPathDB" id="FungiDB:PV06_00385"/>
<gene>
    <name evidence="2" type="ORF">PV06_00385</name>
</gene>
<sequence>MADNQKPTESHSELFGLQGQKRASTTAGSGAGSGIIGTSGHPGAANKGGSFDAQAMQAMQATENTTAGLPQGGKTGAVPGSGAESFTPNQGAGEVGKDA</sequence>
<dbReference type="Proteomes" id="UP000053342">
    <property type="component" value="Unassembled WGS sequence"/>
</dbReference>
<dbReference type="AlphaFoldDB" id="A0A0D2EIE5"/>
<dbReference type="RefSeq" id="XP_016267935.1">
    <property type="nucleotide sequence ID" value="XM_016400882.1"/>
</dbReference>